<dbReference type="OrthoDB" id="4161376at2759"/>
<evidence type="ECO:0000313" key="8">
    <source>
        <dbReference type="EMBL" id="KAF2253757.1"/>
    </source>
</evidence>
<dbReference type="Gene3D" id="1.20.1250.20">
    <property type="entry name" value="MFS general substrate transporter like domains"/>
    <property type="match status" value="1"/>
</dbReference>
<feature type="transmembrane region" description="Helical" evidence="6">
    <location>
        <begin position="280"/>
        <end position="299"/>
    </location>
</feature>
<keyword evidence="9" id="KW-1185">Reference proteome</keyword>
<name>A0A6A6IUG2_9PLEO</name>
<protein>
    <submittedName>
        <fullName evidence="8">MFS general substrate transporter</fullName>
    </submittedName>
</protein>
<dbReference type="GeneID" id="54584788"/>
<gene>
    <name evidence="8" type="ORF">BU26DRAFT_538415</name>
</gene>
<comment type="subcellular location">
    <subcellularLocation>
        <location evidence="1">Membrane</location>
        <topology evidence="1">Multi-pass membrane protein</topology>
    </subcellularLocation>
</comment>
<feature type="transmembrane region" description="Helical" evidence="6">
    <location>
        <begin position="117"/>
        <end position="136"/>
    </location>
</feature>
<feature type="transmembrane region" description="Helical" evidence="6">
    <location>
        <begin position="142"/>
        <end position="163"/>
    </location>
</feature>
<dbReference type="PROSITE" id="PS50850">
    <property type="entry name" value="MFS"/>
    <property type="match status" value="1"/>
</dbReference>
<dbReference type="GO" id="GO:0022857">
    <property type="term" value="F:transmembrane transporter activity"/>
    <property type="evidence" value="ECO:0007669"/>
    <property type="project" value="InterPro"/>
</dbReference>
<feature type="transmembrane region" description="Helical" evidence="6">
    <location>
        <begin position="90"/>
        <end position="110"/>
    </location>
</feature>
<feature type="transmembrane region" description="Helical" evidence="6">
    <location>
        <begin position="207"/>
        <end position="228"/>
    </location>
</feature>
<organism evidence="8 9">
    <name type="scientific">Trematosphaeria pertusa</name>
    <dbReference type="NCBI Taxonomy" id="390896"/>
    <lineage>
        <taxon>Eukaryota</taxon>
        <taxon>Fungi</taxon>
        <taxon>Dikarya</taxon>
        <taxon>Ascomycota</taxon>
        <taxon>Pezizomycotina</taxon>
        <taxon>Dothideomycetes</taxon>
        <taxon>Pleosporomycetidae</taxon>
        <taxon>Pleosporales</taxon>
        <taxon>Massarineae</taxon>
        <taxon>Trematosphaeriaceae</taxon>
        <taxon>Trematosphaeria</taxon>
    </lineage>
</organism>
<reference evidence="8" key="1">
    <citation type="journal article" date="2020" name="Stud. Mycol.">
        <title>101 Dothideomycetes genomes: a test case for predicting lifestyles and emergence of pathogens.</title>
        <authorList>
            <person name="Haridas S."/>
            <person name="Albert R."/>
            <person name="Binder M."/>
            <person name="Bloem J."/>
            <person name="Labutti K."/>
            <person name="Salamov A."/>
            <person name="Andreopoulos B."/>
            <person name="Baker S."/>
            <person name="Barry K."/>
            <person name="Bills G."/>
            <person name="Bluhm B."/>
            <person name="Cannon C."/>
            <person name="Castanera R."/>
            <person name="Culley D."/>
            <person name="Daum C."/>
            <person name="Ezra D."/>
            <person name="Gonzalez J."/>
            <person name="Henrissat B."/>
            <person name="Kuo A."/>
            <person name="Liang C."/>
            <person name="Lipzen A."/>
            <person name="Lutzoni F."/>
            <person name="Magnuson J."/>
            <person name="Mondo S."/>
            <person name="Nolan M."/>
            <person name="Ohm R."/>
            <person name="Pangilinan J."/>
            <person name="Park H.-J."/>
            <person name="Ramirez L."/>
            <person name="Alfaro M."/>
            <person name="Sun H."/>
            <person name="Tritt A."/>
            <person name="Yoshinaga Y."/>
            <person name="Zwiers L.-H."/>
            <person name="Turgeon B."/>
            <person name="Goodwin S."/>
            <person name="Spatafora J."/>
            <person name="Crous P."/>
            <person name="Grigoriev I."/>
        </authorList>
    </citation>
    <scope>NUCLEOTIDE SEQUENCE</scope>
    <source>
        <strain evidence="8">CBS 122368</strain>
    </source>
</reference>
<evidence type="ECO:0000256" key="2">
    <source>
        <dbReference type="ARBA" id="ARBA00022448"/>
    </source>
</evidence>
<keyword evidence="4 6" id="KW-1133">Transmembrane helix</keyword>
<feature type="transmembrane region" description="Helical" evidence="6">
    <location>
        <begin position="50"/>
        <end position="70"/>
    </location>
</feature>
<dbReference type="InterPro" id="IPR036259">
    <property type="entry name" value="MFS_trans_sf"/>
</dbReference>
<evidence type="ECO:0000256" key="5">
    <source>
        <dbReference type="ARBA" id="ARBA00023136"/>
    </source>
</evidence>
<dbReference type="InterPro" id="IPR010573">
    <property type="entry name" value="MFS_Str1/Tri12-like"/>
</dbReference>
<dbReference type="AlphaFoldDB" id="A0A6A6IUG2"/>
<evidence type="ECO:0000256" key="4">
    <source>
        <dbReference type="ARBA" id="ARBA00022989"/>
    </source>
</evidence>
<sequence length="582" mass="61541">MRRPRNSYADGDAFDGNVHRDKDGRLVTDNAGFIADDTNMPKGYYYSPTFIATVMAIGLGFFAGVSAFAYAAPVLSTINADIGPDPNITWVALIHPIALSVALTVIGRVTDIFGRRWFFIGGATLATIGTLVSALAENVPMLIAGATIKALAASTQLSVYYAISELVPMKYRYIANGLVYIFQLPASATAPVIAQSFVTQSSLGWRGFFYILTGANALSGLLYFFFYFPPDFQDKHGRREQKKEWVKNFDYFGVLLYSAGLVLFLLGLSWGGSVYPWKSASVVCAIVIGALSLIGFFCWETFAPLKEPLVPMRLFKNRGWASSAILAGIGAGIYYANAIVWPQLCQRVWAKGDVMYGASLAIIPSCCMCTGQIMGGAFAKRVKKQKYQCIAGAVVGGALIASASIVDPDNKAPTIVLVGLGSYALGWMETIAMTNTLVTIHDQQEIGAAAGISGAVRTCIASVASTIFTLTLNTRLASTIPAHVPQALLKAGLPASSIPAFLAALKTGKFQGVHGLTAAIQAAGARANVLAYTAAFKTVFLASLGFTGCAVIAAILSPNVDNILAGNGGVSATLGGRKNEEV</sequence>
<evidence type="ECO:0000259" key="7">
    <source>
        <dbReference type="PROSITE" id="PS50850"/>
    </source>
</evidence>
<dbReference type="Proteomes" id="UP000800094">
    <property type="component" value="Unassembled WGS sequence"/>
</dbReference>
<dbReference type="RefSeq" id="XP_033688761.1">
    <property type="nucleotide sequence ID" value="XM_033831458.1"/>
</dbReference>
<feature type="transmembrane region" description="Helical" evidence="6">
    <location>
        <begin position="249"/>
        <end position="268"/>
    </location>
</feature>
<dbReference type="PANTHER" id="PTHR23501:SF109">
    <property type="entry name" value="MAJOR FACILITATOR SUPERFAMILY (MFS) PROFILE DOMAIN-CONTAINING PROTEIN-RELATED"/>
    <property type="match status" value="1"/>
</dbReference>
<feature type="transmembrane region" description="Helical" evidence="6">
    <location>
        <begin position="175"/>
        <end position="195"/>
    </location>
</feature>
<feature type="domain" description="Major facilitator superfamily (MFS) profile" evidence="7">
    <location>
        <begin position="52"/>
        <end position="509"/>
    </location>
</feature>
<accession>A0A6A6IUG2</accession>
<dbReference type="EMBL" id="ML987191">
    <property type="protein sequence ID" value="KAF2253757.1"/>
    <property type="molecule type" value="Genomic_DNA"/>
</dbReference>
<feature type="transmembrane region" description="Helical" evidence="6">
    <location>
        <begin position="534"/>
        <end position="556"/>
    </location>
</feature>
<evidence type="ECO:0000256" key="3">
    <source>
        <dbReference type="ARBA" id="ARBA00022692"/>
    </source>
</evidence>
<keyword evidence="3 6" id="KW-0812">Transmembrane</keyword>
<evidence type="ECO:0000313" key="9">
    <source>
        <dbReference type="Proteomes" id="UP000800094"/>
    </source>
</evidence>
<dbReference type="Gene3D" id="1.20.1720.10">
    <property type="entry name" value="Multidrug resistance protein D"/>
    <property type="match status" value="1"/>
</dbReference>
<proteinExistence type="predicted"/>
<dbReference type="GO" id="GO:0005886">
    <property type="term" value="C:plasma membrane"/>
    <property type="evidence" value="ECO:0007669"/>
    <property type="project" value="TreeGrafter"/>
</dbReference>
<dbReference type="InterPro" id="IPR020846">
    <property type="entry name" value="MFS_dom"/>
</dbReference>
<feature type="transmembrane region" description="Helical" evidence="6">
    <location>
        <begin position="354"/>
        <end position="375"/>
    </location>
</feature>
<dbReference type="PANTHER" id="PTHR23501">
    <property type="entry name" value="MAJOR FACILITATOR SUPERFAMILY"/>
    <property type="match status" value="1"/>
</dbReference>
<keyword evidence="5 6" id="KW-0472">Membrane</keyword>
<dbReference type="SUPFAM" id="SSF103473">
    <property type="entry name" value="MFS general substrate transporter"/>
    <property type="match status" value="1"/>
</dbReference>
<keyword evidence="2" id="KW-0813">Transport</keyword>
<evidence type="ECO:0000256" key="6">
    <source>
        <dbReference type="SAM" id="Phobius"/>
    </source>
</evidence>
<evidence type="ECO:0000256" key="1">
    <source>
        <dbReference type="ARBA" id="ARBA00004141"/>
    </source>
</evidence>
<feature type="transmembrane region" description="Helical" evidence="6">
    <location>
        <begin position="320"/>
        <end position="342"/>
    </location>
</feature>
<dbReference type="Pfam" id="PF06609">
    <property type="entry name" value="TRI12"/>
    <property type="match status" value="1"/>
</dbReference>